<gene>
    <name evidence="8" type="ORF">O6P43_013249</name>
</gene>
<dbReference type="GO" id="GO:0003924">
    <property type="term" value="F:GTPase activity"/>
    <property type="evidence" value="ECO:0007669"/>
    <property type="project" value="TreeGrafter"/>
</dbReference>
<evidence type="ECO:0000256" key="3">
    <source>
        <dbReference type="ARBA" id="ARBA00022824"/>
    </source>
</evidence>
<evidence type="ECO:0000256" key="1">
    <source>
        <dbReference type="ARBA" id="ARBA00022741"/>
    </source>
</evidence>
<dbReference type="AlphaFoldDB" id="A0AAD7M3M9"/>
<dbReference type="Gene3D" id="3.40.50.300">
    <property type="entry name" value="P-loop containing nucleotide triphosphate hydrolases"/>
    <property type="match status" value="1"/>
</dbReference>
<evidence type="ECO:0000256" key="6">
    <source>
        <dbReference type="PROSITE-ProRule" id="PRU01052"/>
    </source>
</evidence>
<keyword evidence="4" id="KW-0342">GTP-binding</keyword>
<evidence type="ECO:0000256" key="2">
    <source>
        <dbReference type="ARBA" id="ARBA00022801"/>
    </source>
</evidence>
<comment type="similarity">
    <text evidence="6">Belongs to the TRAFAC class dynamin-like GTPase superfamily. GB1/RHD3 GTPase family.</text>
</comment>
<evidence type="ECO:0000313" key="9">
    <source>
        <dbReference type="Proteomes" id="UP001163823"/>
    </source>
</evidence>
<dbReference type="PANTHER" id="PTHR45923">
    <property type="entry name" value="PROTEIN SEY1"/>
    <property type="match status" value="1"/>
</dbReference>
<dbReference type="SUPFAM" id="SSF52540">
    <property type="entry name" value="P-loop containing nucleoside triphosphate hydrolases"/>
    <property type="match status" value="1"/>
</dbReference>
<evidence type="ECO:0000313" key="8">
    <source>
        <dbReference type="EMBL" id="KAJ7969262.1"/>
    </source>
</evidence>
<dbReference type="KEGG" id="qsa:O6P43_013249"/>
<keyword evidence="9" id="KW-1185">Reference proteome</keyword>
<evidence type="ECO:0000259" key="7">
    <source>
        <dbReference type="PROSITE" id="PS51715"/>
    </source>
</evidence>
<evidence type="ECO:0000256" key="5">
    <source>
        <dbReference type="ARBA" id="ARBA00023136"/>
    </source>
</evidence>
<keyword evidence="5" id="KW-0472">Membrane</keyword>
<dbReference type="PROSITE" id="PS51715">
    <property type="entry name" value="G_GB1_RHD3"/>
    <property type="match status" value="1"/>
</dbReference>
<sequence>MEEDCCVTQLIDGSGEFNVAGFENFMKKVNLADCGLSYAVVAIMGPQSSGKSTLLNHLFHTNFREMDAYRGRFQTTKGIWIAKCIGIEPCTVAMDLEGTDGRERGEDDTAFEKQSALFALAISDIVLVNM</sequence>
<keyword evidence="3" id="KW-0256">Endoplasmic reticulum</keyword>
<dbReference type="PANTHER" id="PTHR45923:SF20">
    <property type="entry name" value="PROTEIN ROOT HAIR DEFECTIVE 3 HOMOLOG 2"/>
    <property type="match status" value="1"/>
</dbReference>
<dbReference type="InterPro" id="IPR030386">
    <property type="entry name" value="G_GB1_RHD3_dom"/>
</dbReference>
<dbReference type="EMBL" id="JARAOO010000005">
    <property type="protein sequence ID" value="KAJ7969262.1"/>
    <property type="molecule type" value="Genomic_DNA"/>
</dbReference>
<comment type="caution">
    <text evidence="8">The sequence shown here is derived from an EMBL/GenBank/DDBJ whole genome shotgun (WGS) entry which is preliminary data.</text>
</comment>
<organism evidence="8 9">
    <name type="scientific">Quillaja saponaria</name>
    <name type="common">Soap bark tree</name>
    <dbReference type="NCBI Taxonomy" id="32244"/>
    <lineage>
        <taxon>Eukaryota</taxon>
        <taxon>Viridiplantae</taxon>
        <taxon>Streptophyta</taxon>
        <taxon>Embryophyta</taxon>
        <taxon>Tracheophyta</taxon>
        <taxon>Spermatophyta</taxon>
        <taxon>Magnoliopsida</taxon>
        <taxon>eudicotyledons</taxon>
        <taxon>Gunneridae</taxon>
        <taxon>Pentapetalae</taxon>
        <taxon>rosids</taxon>
        <taxon>fabids</taxon>
        <taxon>Fabales</taxon>
        <taxon>Quillajaceae</taxon>
        <taxon>Quillaja</taxon>
    </lineage>
</organism>
<protein>
    <submittedName>
        <fullName evidence="8">Protein ROOT HAIR DEFECTIVE 3-like</fullName>
    </submittedName>
</protein>
<dbReference type="Proteomes" id="UP001163823">
    <property type="component" value="Chromosome 5"/>
</dbReference>
<dbReference type="GO" id="GO:0005525">
    <property type="term" value="F:GTP binding"/>
    <property type="evidence" value="ECO:0007669"/>
    <property type="project" value="UniProtKB-KW"/>
</dbReference>
<keyword evidence="1" id="KW-0547">Nucleotide-binding</keyword>
<name>A0AAD7M3M9_QUISA</name>
<reference evidence="8" key="1">
    <citation type="journal article" date="2023" name="Science">
        <title>Elucidation of the pathway for biosynthesis of saponin adjuvants from the soapbark tree.</title>
        <authorList>
            <person name="Reed J."/>
            <person name="Orme A."/>
            <person name="El-Demerdash A."/>
            <person name="Owen C."/>
            <person name="Martin L.B.B."/>
            <person name="Misra R.C."/>
            <person name="Kikuchi S."/>
            <person name="Rejzek M."/>
            <person name="Martin A.C."/>
            <person name="Harkess A."/>
            <person name="Leebens-Mack J."/>
            <person name="Louveau T."/>
            <person name="Stephenson M.J."/>
            <person name="Osbourn A."/>
        </authorList>
    </citation>
    <scope>NUCLEOTIDE SEQUENCE</scope>
    <source>
        <strain evidence="8">S10</strain>
    </source>
</reference>
<proteinExistence type="inferred from homology"/>
<dbReference type="InterPro" id="IPR027417">
    <property type="entry name" value="P-loop_NTPase"/>
</dbReference>
<dbReference type="Pfam" id="PF05879">
    <property type="entry name" value="RHD3_GTPase"/>
    <property type="match status" value="1"/>
</dbReference>
<dbReference type="InterPro" id="IPR008803">
    <property type="entry name" value="RHD3/Sey1"/>
</dbReference>
<dbReference type="GO" id="GO:0016320">
    <property type="term" value="P:endoplasmic reticulum membrane fusion"/>
    <property type="evidence" value="ECO:0007669"/>
    <property type="project" value="TreeGrafter"/>
</dbReference>
<accession>A0AAD7M3M9</accession>
<keyword evidence="2" id="KW-0378">Hydrolase</keyword>
<dbReference type="GO" id="GO:0005783">
    <property type="term" value="C:endoplasmic reticulum"/>
    <property type="evidence" value="ECO:0007669"/>
    <property type="project" value="TreeGrafter"/>
</dbReference>
<evidence type="ECO:0000256" key="4">
    <source>
        <dbReference type="ARBA" id="ARBA00023134"/>
    </source>
</evidence>
<feature type="domain" description="GB1/RHD3-type G" evidence="7">
    <location>
        <begin position="35"/>
        <end position="130"/>
    </location>
</feature>